<name>A0A4R1RD70_HYDET</name>
<dbReference type="SUPFAM" id="SSF56112">
    <property type="entry name" value="Protein kinase-like (PK-like)"/>
    <property type="match status" value="1"/>
</dbReference>
<dbReference type="GO" id="GO:0016301">
    <property type="term" value="F:kinase activity"/>
    <property type="evidence" value="ECO:0007669"/>
    <property type="project" value="UniProtKB-KW"/>
</dbReference>
<dbReference type="EMBL" id="SLUN01000020">
    <property type="protein sequence ID" value="TCL63766.1"/>
    <property type="molecule type" value="Genomic_DNA"/>
</dbReference>
<evidence type="ECO:0000313" key="1">
    <source>
        <dbReference type="EMBL" id="TCL63766.1"/>
    </source>
</evidence>
<evidence type="ECO:0000313" key="2">
    <source>
        <dbReference type="Proteomes" id="UP000295008"/>
    </source>
</evidence>
<comment type="caution">
    <text evidence="1">The sequence shown here is derived from an EMBL/GenBank/DDBJ whole genome shotgun (WGS) entry which is preliminary data.</text>
</comment>
<dbReference type="OrthoDB" id="9806009at2"/>
<accession>A0A4R1RD70</accession>
<dbReference type="RefSeq" id="WP_132015290.1">
    <property type="nucleotide sequence ID" value="NZ_SLUN01000020.1"/>
</dbReference>
<reference evidence="1 2" key="1">
    <citation type="submission" date="2019-03" db="EMBL/GenBank/DDBJ databases">
        <title>Genomic Encyclopedia of Type Strains, Phase IV (KMG-IV): sequencing the most valuable type-strain genomes for metagenomic binning, comparative biology and taxonomic classification.</title>
        <authorList>
            <person name="Goeker M."/>
        </authorList>
    </citation>
    <scope>NUCLEOTIDE SEQUENCE [LARGE SCALE GENOMIC DNA]</scope>
    <source>
        <strain evidence="1 2">LX-B</strain>
    </source>
</reference>
<dbReference type="AlphaFoldDB" id="A0A4R1RD70"/>
<organism evidence="1 2">
    <name type="scientific">Hydrogenispora ethanolica</name>
    <dbReference type="NCBI Taxonomy" id="1082276"/>
    <lineage>
        <taxon>Bacteria</taxon>
        <taxon>Bacillati</taxon>
        <taxon>Bacillota</taxon>
        <taxon>Hydrogenispora</taxon>
    </lineage>
</organism>
<proteinExistence type="predicted"/>
<dbReference type="InterPro" id="IPR011009">
    <property type="entry name" value="Kinase-like_dom_sf"/>
</dbReference>
<keyword evidence="1" id="KW-0808">Transferase</keyword>
<keyword evidence="2" id="KW-1185">Reference proteome</keyword>
<protein>
    <submittedName>
        <fullName evidence="1">Trehalose synthase-fused probable maltokinase</fullName>
    </submittedName>
</protein>
<gene>
    <name evidence="1" type="ORF">EDC14_102051</name>
</gene>
<dbReference type="Proteomes" id="UP000295008">
    <property type="component" value="Unassembled WGS sequence"/>
</dbReference>
<sequence length="465" mass="52548">MPTWQQLYNSRLQRACAAVSGAYFREERWFADRGIQQQLLLEDSIQFGQAASQSFLSFNLFRPAAAPGYFYFIPLLALEKTPAFDREHLFEAEGFFFYDGVATPQYIELIEQLLERGGVFETGRGQFRFEAFSEFREPGFSVQGHSSNSLLFVTHRYLIKNYRRIYPGVNPELAINTALTRLHAEEVPAVLGAVSYRATAEYTLGIIQQFIPNRGSGWEVWGELLGAEGPETEEELVRESYSLGATLAGMHQKMALIARSENRFQPFTAADLRSRIAKLTALLEHSGSGWLGEGNAAVSVALNQLEKDLRQDALGFQYRIHGDLHLEQVLKTEPGWKVIDFEGEPLKSIAERENYDSPLKDLASMLRSISYRVHTAGGGADWLATREQLLVSGLINGYREAGRELALDFLPDGAPFDKLLLLFQLERALYECEYEQRYRPEWLPIPLHGLLKLVETITSPSSCLN</sequence>
<keyword evidence="1" id="KW-0418">Kinase</keyword>
<dbReference type="Gene3D" id="3.90.1200.10">
    <property type="match status" value="1"/>
</dbReference>